<sequence>MAGISSGLEGIRAISWNTVPILKVSLGNDQVWPAFDPVLTPVTAVGAYTYNIPAQAEFIDVILLGAGGGGQGMGSATAWGQGGFGGSWVTATLRRGVDIPWAVTQITGVIGAGGTAGPGYIFGQTGAGGKGGDTTATFSGGGTLIAAGGAGGNSRNLDFGGKSPNPADMVYRDRTYDGGAGQLTPSGIGYAPGGGGAAATVSVVITGLAGGPGARGQAWFLAY</sequence>
<protein>
    <recommendedName>
        <fullName evidence="1">Glycine-rich domain-containing protein</fullName>
    </recommendedName>
</protein>
<dbReference type="Proteomes" id="UP000250156">
    <property type="component" value="Segment"/>
</dbReference>
<evidence type="ECO:0000259" key="1">
    <source>
        <dbReference type="Pfam" id="PF21722"/>
    </source>
</evidence>
<dbReference type="EMBL" id="AP018480">
    <property type="protein sequence ID" value="BBC44160.1"/>
    <property type="molecule type" value="Genomic_DNA"/>
</dbReference>
<organism evidence="2 3">
    <name type="scientific">Mycobacterium phage D29</name>
    <name type="common">Mycobacteriophage D29</name>
    <dbReference type="NCBI Taxonomy" id="28369"/>
    <lineage>
        <taxon>Viruses</taxon>
        <taxon>Duplodnaviria</taxon>
        <taxon>Heunggongvirae</taxon>
        <taxon>Uroviricota</taxon>
        <taxon>Caudoviricetes</taxon>
        <taxon>Fromanvirus</taxon>
    </lineage>
</organism>
<proteinExistence type="predicted"/>
<reference evidence="2 3" key="1">
    <citation type="submission" date="2018-01" db="EMBL/GenBank/DDBJ databases">
        <title>Genome sequence of Mycobacterium phage D29.</title>
        <authorList>
            <person name="Uchiyama J."/>
            <person name="Matsuzaki S."/>
        </authorList>
    </citation>
    <scope>NUCLEOTIDE SEQUENCE [LARGE SCALE GENOMIC DNA]</scope>
</reference>
<name>A0A2Z5XD05_BPMD2</name>
<dbReference type="Pfam" id="PF21722">
    <property type="entry name" value="Gly_rich_2"/>
    <property type="match status" value="1"/>
</dbReference>
<dbReference type="InterPro" id="IPR049304">
    <property type="entry name" value="Gly_rich_dom"/>
</dbReference>
<evidence type="ECO:0000313" key="3">
    <source>
        <dbReference type="Proteomes" id="UP000250156"/>
    </source>
</evidence>
<feature type="domain" description="Glycine-rich" evidence="1">
    <location>
        <begin position="43"/>
        <end position="220"/>
    </location>
</feature>
<accession>A0A2Z5XD05</accession>
<evidence type="ECO:0000313" key="2">
    <source>
        <dbReference type="EMBL" id="BBC44160.1"/>
    </source>
</evidence>
<organismHost>
    <name type="scientific">Mycobacterium</name>
    <dbReference type="NCBI Taxonomy" id="1763"/>
</organismHost>